<dbReference type="STRING" id="756272.Plabr_3124"/>
<dbReference type="KEGG" id="pbs:Plabr_3124"/>
<dbReference type="OrthoDB" id="278607at2"/>
<dbReference type="Proteomes" id="UP000006860">
    <property type="component" value="Chromosome"/>
</dbReference>
<organism evidence="2 3">
    <name type="scientific">Rubinisphaera brasiliensis (strain ATCC 49424 / DSM 5305 / JCM 21570 / IAM 15109 / NBRC 103401 / IFAM 1448)</name>
    <name type="common">Planctomyces brasiliensis</name>
    <dbReference type="NCBI Taxonomy" id="756272"/>
    <lineage>
        <taxon>Bacteria</taxon>
        <taxon>Pseudomonadati</taxon>
        <taxon>Planctomycetota</taxon>
        <taxon>Planctomycetia</taxon>
        <taxon>Planctomycetales</taxon>
        <taxon>Planctomycetaceae</taxon>
        <taxon>Rubinisphaera</taxon>
    </lineage>
</organism>
<protein>
    <submittedName>
        <fullName evidence="2">Signal peptide-domain containing protein</fullName>
    </submittedName>
</protein>
<dbReference type="eggNOG" id="ENOG50334R8">
    <property type="taxonomic scope" value="Bacteria"/>
</dbReference>
<dbReference type="RefSeq" id="WP_013629442.1">
    <property type="nucleotide sequence ID" value="NC_015174.1"/>
</dbReference>
<dbReference type="PROSITE" id="PS51257">
    <property type="entry name" value="PROKAR_LIPOPROTEIN"/>
    <property type="match status" value="1"/>
</dbReference>
<dbReference type="AlphaFoldDB" id="F0SIP7"/>
<accession>F0SIP7</accession>
<keyword evidence="1" id="KW-0732">Signal</keyword>
<dbReference type="EMBL" id="CP002546">
    <property type="protein sequence ID" value="ADY60721.1"/>
    <property type="molecule type" value="Genomic_DNA"/>
</dbReference>
<evidence type="ECO:0000313" key="2">
    <source>
        <dbReference type="EMBL" id="ADY60721.1"/>
    </source>
</evidence>
<name>F0SIP7_RUBBR</name>
<proteinExistence type="predicted"/>
<gene>
    <name evidence="2" type="ordered locus">Plabr_3124</name>
</gene>
<feature type="signal peptide" evidence="1">
    <location>
        <begin position="1"/>
        <end position="20"/>
    </location>
</feature>
<dbReference type="HOGENOM" id="CLU_1561734_0_0_0"/>
<keyword evidence="3" id="KW-1185">Reference proteome</keyword>
<feature type="chain" id="PRO_5003260532" evidence="1">
    <location>
        <begin position="21"/>
        <end position="171"/>
    </location>
</feature>
<evidence type="ECO:0000313" key="3">
    <source>
        <dbReference type="Proteomes" id="UP000006860"/>
    </source>
</evidence>
<evidence type="ECO:0000256" key="1">
    <source>
        <dbReference type="SAM" id="SignalP"/>
    </source>
</evidence>
<sequence>MKKELFTTLAFSLLSVGLIAGCAQEQSAPQVNVSGENSYLVTVEPTGAKPVGEAREASSDEQEVTLEGRIGGSSKPFIDGLAAFTIVDPKVPYCSEEEGCPTPWDYCCEQNAVKKNIATVKVVDEAGNPLAKDARELLGVKELNTVVVHGVAQRDDDGNLSVLASQIYIKE</sequence>
<reference evidence="3" key="1">
    <citation type="submission" date="2011-02" db="EMBL/GenBank/DDBJ databases">
        <title>The complete genome of Planctomyces brasiliensis DSM 5305.</title>
        <authorList>
            <person name="Lucas S."/>
            <person name="Copeland A."/>
            <person name="Lapidus A."/>
            <person name="Bruce D."/>
            <person name="Goodwin L."/>
            <person name="Pitluck S."/>
            <person name="Kyrpides N."/>
            <person name="Mavromatis K."/>
            <person name="Pagani I."/>
            <person name="Ivanova N."/>
            <person name="Ovchinnikova G."/>
            <person name="Lu M."/>
            <person name="Detter J.C."/>
            <person name="Han C."/>
            <person name="Land M."/>
            <person name="Hauser L."/>
            <person name="Markowitz V."/>
            <person name="Cheng J.-F."/>
            <person name="Hugenholtz P."/>
            <person name="Woyke T."/>
            <person name="Wu D."/>
            <person name="Tindall B."/>
            <person name="Pomrenke H.G."/>
            <person name="Brambilla E."/>
            <person name="Klenk H.-P."/>
            <person name="Eisen J.A."/>
        </authorList>
    </citation>
    <scope>NUCLEOTIDE SEQUENCE [LARGE SCALE GENOMIC DNA]</scope>
    <source>
        <strain evidence="3">ATCC 49424 / DSM 5305 / JCM 21570 / NBRC 103401 / IFAM 1448</strain>
    </source>
</reference>